<dbReference type="InterPro" id="IPR007546">
    <property type="entry name" value="DUF503"/>
</dbReference>
<dbReference type="PANTHER" id="PTHR36441:SF1">
    <property type="entry name" value="DUF503 DOMAIN-CONTAINING PROTEIN"/>
    <property type="match status" value="1"/>
</dbReference>
<dbReference type="InterPro" id="IPR036746">
    <property type="entry name" value="TT1725-like_sf"/>
</dbReference>
<organism evidence="1">
    <name type="scientific">candidate division WOR-3 bacterium</name>
    <dbReference type="NCBI Taxonomy" id="2052148"/>
    <lineage>
        <taxon>Bacteria</taxon>
        <taxon>Bacteria division WOR-3</taxon>
    </lineage>
</organism>
<dbReference type="Gene3D" id="3.30.70.1120">
    <property type="entry name" value="TT1725-like"/>
    <property type="match status" value="1"/>
</dbReference>
<comment type="caution">
    <text evidence="1">The sequence shown here is derived from an EMBL/GenBank/DDBJ whole genome shotgun (WGS) entry which is preliminary data.</text>
</comment>
<dbReference type="PANTHER" id="PTHR36441">
    <property type="entry name" value="HYPOTHETICAL CYTOSOLIC PROTEIN"/>
    <property type="match status" value="1"/>
</dbReference>
<accession>A0A7C1SMW9</accession>
<dbReference type="AlphaFoldDB" id="A0A7C1SMW9"/>
<proteinExistence type="predicted"/>
<gene>
    <name evidence="1" type="ORF">ENP94_02340</name>
</gene>
<dbReference type="SUPFAM" id="SSF103007">
    <property type="entry name" value="Hypothetical protein TT1725"/>
    <property type="match status" value="1"/>
</dbReference>
<sequence>MSIGLLMVDCYFGDSLSLKDKRRILSSLTERLRKSFNIALCEIEYQQQWQRAKLAIVLINTDWRMLQQSSSRILETIERDGRVDILASAIERLR</sequence>
<dbReference type="EMBL" id="DSLG01000002">
    <property type="protein sequence ID" value="HEA86830.1"/>
    <property type="molecule type" value="Genomic_DNA"/>
</dbReference>
<protein>
    <submittedName>
        <fullName evidence="1">DUF503 domain-containing protein</fullName>
    </submittedName>
</protein>
<name>A0A7C1SMW9_UNCW3</name>
<dbReference type="Pfam" id="PF04456">
    <property type="entry name" value="DUF503"/>
    <property type="match status" value="1"/>
</dbReference>
<reference evidence="1" key="1">
    <citation type="journal article" date="2020" name="mSystems">
        <title>Genome- and Community-Level Interaction Insights into Carbon Utilization and Element Cycling Functions of Hydrothermarchaeota in Hydrothermal Sediment.</title>
        <authorList>
            <person name="Zhou Z."/>
            <person name="Liu Y."/>
            <person name="Xu W."/>
            <person name="Pan J."/>
            <person name="Luo Z.H."/>
            <person name="Li M."/>
        </authorList>
    </citation>
    <scope>NUCLEOTIDE SEQUENCE [LARGE SCALE GENOMIC DNA]</scope>
    <source>
        <strain evidence="1">SpSt-265</strain>
    </source>
</reference>
<evidence type="ECO:0000313" key="1">
    <source>
        <dbReference type="EMBL" id="HEA86830.1"/>
    </source>
</evidence>